<feature type="compositionally biased region" description="Basic and acidic residues" evidence="2">
    <location>
        <begin position="512"/>
        <end position="525"/>
    </location>
</feature>
<reference evidence="3 4" key="1">
    <citation type="submission" date="2018-02" db="EMBL/GenBank/DDBJ databases">
        <title>The draft genome of Phyllobacterium sp. 1N-3.</title>
        <authorList>
            <person name="Liu L."/>
            <person name="Li L."/>
            <person name="Zhang X."/>
            <person name="Wang T."/>
            <person name="Liang L."/>
        </authorList>
    </citation>
    <scope>NUCLEOTIDE SEQUENCE [LARGE SCALE GENOMIC DNA]</scope>
    <source>
        <strain evidence="3 4">1N-3</strain>
    </source>
</reference>
<comment type="caution">
    <text evidence="3">The sequence shown here is derived from an EMBL/GenBank/DDBJ whole genome shotgun (WGS) entry which is preliminary data.</text>
</comment>
<dbReference type="SUPFAM" id="SSF53474">
    <property type="entry name" value="alpha/beta-Hydrolases"/>
    <property type="match status" value="1"/>
</dbReference>
<keyword evidence="4" id="KW-1185">Reference proteome</keyword>
<dbReference type="GO" id="GO:0047989">
    <property type="term" value="F:hydroxybutyrate-dimer hydrolase activity"/>
    <property type="evidence" value="ECO:0007669"/>
    <property type="project" value="InterPro"/>
</dbReference>
<feature type="region of interest" description="Disordered" evidence="2">
    <location>
        <begin position="1"/>
        <end position="26"/>
    </location>
</feature>
<accession>A0A2S9IPF0</accession>
<gene>
    <name evidence="3" type="ORF">C5748_16515</name>
</gene>
<proteinExistence type="predicted"/>
<evidence type="ECO:0000313" key="3">
    <source>
        <dbReference type="EMBL" id="PRD42390.1"/>
    </source>
</evidence>
<dbReference type="InterPro" id="IPR016582">
    <property type="entry name" value="OHBut_olig_hydro_put"/>
</dbReference>
<dbReference type="Gene3D" id="3.40.50.1820">
    <property type="entry name" value="alpha/beta hydrolase"/>
    <property type="match status" value="1"/>
</dbReference>
<organism evidence="3 4">
    <name type="scientific">Phyllobacterium phragmitis</name>
    <dbReference type="NCBI Taxonomy" id="2670329"/>
    <lineage>
        <taxon>Bacteria</taxon>
        <taxon>Pseudomonadati</taxon>
        <taxon>Pseudomonadota</taxon>
        <taxon>Alphaproteobacteria</taxon>
        <taxon>Hyphomicrobiales</taxon>
        <taxon>Phyllobacteriaceae</taxon>
        <taxon>Phyllobacterium</taxon>
    </lineage>
</organism>
<feature type="region of interest" description="Disordered" evidence="2">
    <location>
        <begin position="506"/>
        <end position="531"/>
    </location>
</feature>
<evidence type="ECO:0000256" key="2">
    <source>
        <dbReference type="SAM" id="MobiDB-lite"/>
    </source>
</evidence>
<dbReference type="GO" id="GO:0005615">
    <property type="term" value="C:extracellular space"/>
    <property type="evidence" value="ECO:0007669"/>
    <property type="project" value="InterPro"/>
</dbReference>
<dbReference type="GO" id="GO:0019605">
    <property type="term" value="P:butyrate metabolic process"/>
    <property type="evidence" value="ECO:0007669"/>
    <property type="project" value="InterPro"/>
</dbReference>
<dbReference type="EMBL" id="PVBR01000012">
    <property type="protein sequence ID" value="PRD42390.1"/>
    <property type="molecule type" value="Genomic_DNA"/>
</dbReference>
<evidence type="ECO:0000256" key="1">
    <source>
        <dbReference type="ARBA" id="ARBA00022801"/>
    </source>
</evidence>
<dbReference type="Proteomes" id="UP000239434">
    <property type="component" value="Unassembled WGS sequence"/>
</dbReference>
<dbReference type="InterPro" id="IPR029058">
    <property type="entry name" value="AB_hydrolase_fold"/>
</dbReference>
<name>A0A2S9IPF0_9HYPH</name>
<dbReference type="Pfam" id="PF10605">
    <property type="entry name" value="3HBOH"/>
    <property type="match status" value="1"/>
</dbReference>
<sequence>MPRLRHSRDGGFSPRRRNRRGPLIFKTNPGREAMKCGLKTGLIVGTALAGLTLSVHANEHDAPDWLRVMSETTFDGVTNDLVTGGFGVSGMIAGPDISYADPFAPTADELRRASIITDGSAGFGKIYGPNVDAASGEPILGDGKLAGTEYLAYADDGSGRQNVSFLLQLPETFDRESPCILAVPVGGSASLYRNIGNIGYWGLQKNCAVVYTDKGLGNGFHDLASDTVTLIDGTRSSADEAGAASHFTADLDVPARQQFLKETPHRIAFKHAHSRQNPDSTWGRDVVRSIEFALYQLNAVAPAAPLTPDDTLIMVAGNSNGGGAALNAGEEDTEGLIDGIVAAQPQVQLKPDDRVTVARGDNIRKGSGRPLLDYFTYAILYQPCAAAATPDAPWADRVSFAENRCESLIERGLVDSETVAEAAGESLEKLRAYGWEPESDMLHASHYVIAPTATAMKYASSQGRFGVEDRLCGYSIASVDENGKPQAVPEEELAVIFAKAPGGAPTGSIDVVNDRDPEGPTRDYVSRSPSSGRQDFNLDGALCLRGLVTGESENAARVQKGIDEVAGNADLHGTPTIIVHGRADARVPIGFTSRPYLGLNALNDGSGNLRLYELTNVEHFGAGLPGYAKHFVPIDPYHIAALELMYAHLTAGGDLPPSQVVRPEIGTEGAGAGGTNLVLPEIAATPDTADLIDVANGKVTVPD</sequence>
<protein>
    <submittedName>
        <fullName evidence="3">D-(-)-3-hydroxybutyrate oligomer hydrolase</fullName>
    </submittedName>
</protein>
<dbReference type="AlphaFoldDB" id="A0A2S9IPF0"/>
<keyword evidence="1 3" id="KW-0378">Hydrolase</keyword>
<evidence type="ECO:0000313" key="4">
    <source>
        <dbReference type="Proteomes" id="UP000239434"/>
    </source>
</evidence>